<feature type="region of interest" description="Disordered" evidence="1">
    <location>
        <begin position="1"/>
        <end position="26"/>
    </location>
</feature>
<proteinExistence type="predicted"/>
<organism evidence="2">
    <name type="scientific">marine sediment metagenome</name>
    <dbReference type="NCBI Taxonomy" id="412755"/>
    <lineage>
        <taxon>unclassified sequences</taxon>
        <taxon>metagenomes</taxon>
        <taxon>ecological metagenomes</taxon>
    </lineage>
</organism>
<evidence type="ECO:0000313" key="2">
    <source>
        <dbReference type="EMBL" id="KKN24885.1"/>
    </source>
</evidence>
<protein>
    <submittedName>
        <fullName evidence="2">Uncharacterized protein</fullName>
    </submittedName>
</protein>
<comment type="caution">
    <text evidence="2">The sequence shown here is derived from an EMBL/GenBank/DDBJ whole genome shotgun (WGS) entry which is preliminary data.</text>
</comment>
<name>A0A0F9NZH4_9ZZZZ</name>
<reference evidence="2" key="1">
    <citation type="journal article" date="2015" name="Nature">
        <title>Complex archaea that bridge the gap between prokaryotes and eukaryotes.</title>
        <authorList>
            <person name="Spang A."/>
            <person name="Saw J.H."/>
            <person name="Jorgensen S.L."/>
            <person name="Zaremba-Niedzwiedzka K."/>
            <person name="Martijn J."/>
            <person name="Lind A.E."/>
            <person name="van Eijk R."/>
            <person name="Schleper C."/>
            <person name="Guy L."/>
            <person name="Ettema T.J."/>
        </authorList>
    </citation>
    <scope>NUCLEOTIDE SEQUENCE</scope>
</reference>
<sequence>MEEESRVGDAPEMAEGTNTGGASTGQSYGVVLDPADGLSADQKLNFKYTDMSRAPEHHVTVAYQFAMGMQIWDITGSTGYTPAYIEKILSHPPVIAAVVHVKETLNKRVLKSLNTWTQLLDSAIGVLESSLKSENERVALTAAVEYLDRHPSGMFIKRKLADGSGGSTVMDNNAIDELKRHALKLKGEEDDRATKRISGPTTGTGNADAHSRGAASSEAGAIRSAAGNAEERDRPIEGSELQGTGNGVAATDRDAAPGLPGADRSLGGALPDNGAGQDSGAGVGDAASPEFDWSDWDSGPETREAEQDLEAFDPI</sequence>
<accession>A0A0F9NZH4</accession>
<feature type="region of interest" description="Disordered" evidence="1">
    <location>
        <begin position="186"/>
        <end position="315"/>
    </location>
</feature>
<evidence type="ECO:0000256" key="1">
    <source>
        <dbReference type="SAM" id="MobiDB-lite"/>
    </source>
</evidence>
<dbReference type="EMBL" id="LAZR01002848">
    <property type="protein sequence ID" value="KKN24885.1"/>
    <property type="molecule type" value="Genomic_DNA"/>
</dbReference>
<dbReference type="AlphaFoldDB" id="A0A0F9NZH4"/>
<gene>
    <name evidence="2" type="ORF">LCGC14_0890350</name>
</gene>